<evidence type="ECO:0000313" key="1">
    <source>
        <dbReference type="EMBL" id="RGW81990.1"/>
    </source>
</evidence>
<name>A0AA92WAA0_9BACT</name>
<sequence length="65" mass="7095">MKSFSFITQNAPYVGTHTAPASAAFIFWAFGRGQVHAAIKKFADLAFRIKENSKNGNIKSGNLYG</sequence>
<dbReference type="EMBL" id="QSAV01000005">
    <property type="protein sequence ID" value="RGW81990.1"/>
    <property type="molecule type" value="Genomic_DNA"/>
</dbReference>
<comment type="caution">
    <text evidence="1">The sequence shown here is derived from an EMBL/GenBank/DDBJ whole genome shotgun (WGS) entry which is preliminary data.</text>
</comment>
<accession>A0AA92WAA0</accession>
<proteinExistence type="predicted"/>
<dbReference type="Proteomes" id="UP000285776">
    <property type="component" value="Unassembled WGS sequence"/>
</dbReference>
<organism evidence="1 2">
    <name type="scientific">Segatella copri</name>
    <dbReference type="NCBI Taxonomy" id="165179"/>
    <lineage>
        <taxon>Bacteria</taxon>
        <taxon>Pseudomonadati</taxon>
        <taxon>Bacteroidota</taxon>
        <taxon>Bacteroidia</taxon>
        <taxon>Bacteroidales</taxon>
        <taxon>Prevotellaceae</taxon>
        <taxon>Segatella</taxon>
    </lineage>
</organism>
<protein>
    <submittedName>
        <fullName evidence="1">Uncharacterized protein</fullName>
    </submittedName>
</protein>
<dbReference type="RefSeq" id="WP_118151449.1">
    <property type="nucleotide sequence ID" value="NZ_QSAV01000005.1"/>
</dbReference>
<gene>
    <name evidence="1" type="ORF">DWV53_02510</name>
</gene>
<reference evidence="1 2" key="1">
    <citation type="submission" date="2018-08" db="EMBL/GenBank/DDBJ databases">
        <title>A genome reference for cultivated species of the human gut microbiota.</title>
        <authorList>
            <person name="Zou Y."/>
            <person name="Xue W."/>
            <person name="Luo G."/>
        </authorList>
    </citation>
    <scope>NUCLEOTIDE SEQUENCE [LARGE SCALE GENOMIC DNA]</scope>
    <source>
        <strain evidence="1 2">AF10-17</strain>
    </source>
</reference>
<dbReference type="AlphaFoldDB" id="A0AA92WAA0"/>
<evidence type="ECO:0000313" key="2">
    <source>
        <dbReference type="Proteomes" id="UP000285776"/>
    </source>
</evidence>